<reference evidence="2 3" key="1">
    <citation type="submission" date="2016-09" db="EMBL/GenBank/DDBJ databases">
        <title>Photobacterium proteolyticum sp. nov. a protease producing bacterium isolated from ocean sediments of Laizhou Bay.</title>
        <authorList>
            <person name="Li Y."/>
        </authorList>
    </citation>
    <scope>NUCLEOTIDE SEQUENCE [LARGE SCALE GENOMIC DNA]</scope>
    <source>
        <strain evidence="2 3">13-12</strain>
    </source>
</reference>
<evidence type="ECO:0000256" key="1">
    <source>
        <dbReference type="SAM" id="Phobius"/>
    </source>
</evidence>
<dbReference type="STRING" id="1903952.BIT28_26200"/>
<organism evidence="2 3">
    <name type="scientific">Photobacterium proteolyticum</name>
    <dbReference type="NCBI Taxonomy" id="1903952"/>
    <lineage>
        <taxon>Bacteria</taxon>
        <taxon>Pseudomonadati</taxon>
        <taxon>Pseudomonadota</taxon>
        <taxon>Gammaproteobacteria</taxon>
        <taxon>Vibrionales</taxon>
        <taxon>Vibrionaceae</taxon>
        <taxon>Photobacterium</taxon>
    </lineage>
</organism>
<sequence length="76" mass="8343">MEKQRVNDKKNQNNKPKSLALSIAAALFGVQSDRNRQHDFSQKSPWPFIIAGISGILLFIALVAAITLVVTATHGR</sequence>
<comment type="caution">
    <text evidence="2">The sequence shown here is derived from an EMBL/GenBank/DDBJ whole genome shotgun (WGS) entry which is preliminary data.</text>
</comment>
<dbReference type="OrthoDB" id="5625885at2"/>
<evidence type="ECO:0000313" key="2">
    <source>
        <dbReference type="EMBL" id="OLQ78816.1"/>
    </source>
</evidence>
<evidence type="ECO:0008006" key="4">
    <source>
        <dbReference type="Google" id="ProtNLM"/>
    </source>
</evidence>
<accession>A0A1Q9GUL2</accession>
<name>A0A1Q9GUL2_9GAMM</name>
<gene>
    <name evidence="2" type="ORF">BIT28_26200</name>
</gene>
<evidence type="ECO:0000313" key="3">
    <source>
        <dbReference type="Proteomes" id="UP000186905"/>
    </source>
</evidence>
<dbReference type="Pfam" id="PF11174">
    <property type="entry name" value="DUF2970"/>
    <property type="match status" value="1"/>
</dbReference>
<proteinExistence type="predicted"/>
<keyword evidence="1" id="KW-1133">Transmembrane helix</keyword>
<keyword evidence="3" id="KW-1185">Reference proteome</keyword>
<dbReference type="RefSeq" id="WP_075762954.1">
    <property type="nucleotide sequence ID" value="NZ_MJIL01000053.1"/>
</dbReference>
<keyword evidence="1" id="KW-0812">Transmembrane</keyword>
<dbReference type="AlphaFoldDB" id="A0A1Q9GUL2"/>
<dbReference type="EMBL" id="MJIL01000053">
    <property type="protein sequence ID" value="OLQ78816.1"/>
    <property type="molecule type" value="Genomic_DNA"/>
</dbReference>
<feature type="transmembrane region" description="Helical" evidence="1">
    <location>
        <begin position="48"/>
        <end position="70"/>
    </location>
</feature>
<dbReference type="Proteomes" id="UP000186905">
    <property type="component" value="Unassembled WGS sequence"/>
</dbReference>
<keyword evidence="1" id="KW-0472">Membrane</keyword>
<dbReference type="InterPro" id="IPR021344">
    <property type="entry name" value="DUF2970"/>
</dbReference>
<protein>
    <recommendedName>
        <fullName evidence="4">DUF2970 domain-containing protein</fullName>
    </recommendedName>
</protein>